<feature type="region of interest" description="Disordered" evidence="1">
    <location>
        <begin position="529"/>
        <end position="596"/>
    </location>
</feature>
<gene>
    <name evidence="2" type="ORF">KABA2_07S07964</name>
</gene>
<reference evidence="2 3" key="1">
    <citation type="submission" date="2020-05" db="EMBL/GenBank/DDBJ databases">
        <authorList>
            <person name="Casaregola S."/>
            <person name="Devillers H."/>
            <person name="Grondin C."/>
        </authorList>
    </citation>
    <scope>NUCLEOTIDE SEQUENCE [LARGE SCALE GENOMIC DNA]</scope>
    <source>
        <strain evidence="2 3">CLIB 1767</strain>
    </source>
</reference>
<feature type="region of interest" description="Disordered" evidence="1">
    <location>
        <begin position="473"/>
        <end position="517"/>
    </location>
</feature>
<feature type="compositionally biased region" description="Polar residues" evidence="1">
    <location>
        <begin position="228"/>
        <end position="239"/>
    </location>
</feature>
<evidence type="ECO:0000313" key="3">
    <source>
        <dbReference type="Proteomes" id="UP000644660"/>
    </source>
</evidence>
<feature type="compositionally biased region" description="Acidic residues" evidence="1">
    <location>
        <begin position="45"/>
        <end position="64"/>
    </location>
</feature>
<dbReference type="RefSeq" id="XP_041407786.1">
    <property type="nucleotide sequence ID" value="XM_041551852.1"/>
</dbReference>
<dbReference type="AlphaFoldDB" id="A0A8H2VI78"/>
<feature type="compositionally biased region" description="Polar residues" evidence="1">
    <location>
        <begin position="494"/>
        <end position="517"/>
    </location>
</feature>
<feature type="compositionally biased region" description="Basic and acidic residues" evidence="1">
    <location>
        <begin position="570"/>
        <end position="582"/>
    </location>
</feature>
<feature type="compositionally biased region" description="Acidic residues" evidence="1">
    <location>
        <begin position="1"/>
        <end position="32"/>
    </location>
</feature>
<dbReference type="OrthoDB" id="4070053at2759"/>
<dbReference type="GeneID" id="64859006"/>
<feature type="compositionally biased region" description="Basic and acidic residues" evidence="1">
    <location>
        <begin position="165"/>
        <end position="185"/>
    </location>
</feature>
<name>A0A8H2VI78_9SACH</name>
<protein>
    <submittedName>
        <fullName evidence="2">Uncharacterized protein</fullName>
    </submittedName>
</protein>
<sequence length="596" mass="64863">MQSESEVEEEETSEESSEEETDSEEEEENVEEENVRGISDMSSYEGDDSFEESDSGDESSYEEVQEGKRGFLSKNRSGGRRKSFSTTKPTTFKPTMGLFNKKEQGKKGKKPLATTTAPEKSRSVKGMFSKKPAKKQVLHQKPVVGKKLSKAMQPGNQKNPFGVKKSPEVSKVDLKGKGKGKDKLLSKKKSKTSVNDLSTPKTPKTKKSLNKFVGLTTVGEKDVEIKPLTNNMPNGTNDKLQGPTKGGEPSANNDNNLVEQPQSNLNDASTKNDVVEPRKTLNPNTVANQTDKKLPQGRFISANDFASSSTVDIPGGLPEFTQPQIIGYYLFSNPSTPVKEDSPIEALQNSKESTVTMDGDNLTVSTTEGVNYSFKTKPFYSNELSNNTSESPLGKSATTYSSESNNIVKNIITDSSSNSSPLMTNSNEMKYAAQFQPTVAPSTGGQSLTLNTTQPIQNTTDVVNPPMSKFISQPVNDGFTTPRTPTTPSTPKPLQNSSSVSFPASRISSNSKPLVSSTEDKIAAMKARGVKRLPREASGAFSKRSEKDPTVPRSYKVKMGGMFGGRSAKPVKDKKALKEKEKRRSKIKDSIITSFS</sequence>
<feature type="compositionally biased region" description="Low complexity" evidence="1">
    <location>
        <begin position="480"/>
        <end position="493"/>
    </location>
</feature>
<proteinExistence type="predicted"/>
<keyword evidence="3" id="KW-1185">Reference proteome</keyword>
<organism evidence="2 3">
    <name type="scientific">Maudiozyma barnettii</name>
    <dbReference type="NCBI Taxonomy" id="61262"/>
    <lineage>
        <taxon>Eukaryota</taxon>
        <taxon>Fungi</taxon>
        <taxon>Dikarya</taxon>
        <taxon>Ascomycota</taxon>
        <taxon>Saccharomycotina</taxon>
        <taxon>Saccharomycetes</taxon>
        <taxon>Saccharomycetales</taxon>
        <taxon>Saccharomycetaceae</taxon>
        <taxon>Maudiozyma</taxon>
    </lineage>
</organism>
<feature type="compositionally biased region" description="Low complexity" evidence="1">
    <location>
        <begin position="84"/>
        <end position="95"/>
    </location>
</feature>
<evidence type="ECO:0000256" key="1">
    <source>
        <dbReference type="SAM" id="MobiDB-lite"/>
    </source>
</evidence>
<feature type="compositionally biased region" description="Polar residues" evidence="1">
    <location>
        <begin position="250"/>
        <end position="272"/>
    </location>
</feature>
<comment type="caution">
    <text evidence="2">The sequence shown here is derived from an EMBL/GenBank/DDBJ whole genome shotgun (WGS) entry which is preliminary data.</text>
</comment>
<accession>A0A8H2VI78</accession>
<dbReference type="Proteomes" id="UP000644660">
    <property type="component" value="Unassembled WGS sequence"/>
</dbReference>
<evidence type="ECO:0000313" key="2">
    <source>
        <dbReference type="EMBL" id="CAB4255942.1"/>
    </source>
</evidence>
<feature type="region of interest" description="Disordered" evidence="1">
    <location>
        <begin position="1"/>
        <end position="298"/>
    </location>
</feature>
<dbReference type="EMBL" id="CAEFZW010000007">
    <property type="protein sequence ID" value="CAB4255942.1"/>
    <property type="molecule type" value="Genomic_DNA"/>
</dbReference>